<name>A0ABW2NJC2_9BACL</name>
<accession>A0ABW2NJC2</accession>
<feature type="transmembrane region" description="Helical" evidence="1">
    <location>
        <begin position="243"/>
        <end position="268"/>
    </location>
</feature>
<gene>
    <name evidence="2" type="ORF">ACFQPF_03580</name>
</gene>
<evidence type="ECO:0000313" key="3">
    <source>
        <dbReference type="Proteomes" id="UP001596549"/>
    </source>
</evidence>
<evidence type="ECO:0008006" key="4">
    <source>
        <dbReference type="Google" id="ProtNLM"/>
    </source>
</evidence>
<organism evidence="2 3">
    <name type="scientific">Fictibacillus iocasae</name>
    <dbReference type="NCBI Taxonomy" id="2715437"/>
    <lineage>
        <taxon>Bacteria</taxon>
        <taxon>Bacillati</taxon>
        <taxon>Bacillota</taxon>
        <taxon>Bacilli</taxon>
        <taxon>Bacillales</taxon>
        <taxon>Fictibacillaceae</taxon>
        <taxon>Fictibacillus</taxon>
    </lineage>
</organism>
<keyword evidence="1" id="KW-0812">Transmembrane</keyword>
<evidence type="ECO:0000313" key="2">
    <source>
        <dbReference type="EMBL" id="MFC7370750.1"/>
    </source>
</evidence>
<comment type="caution">
    <text evidence="2">The sequence shown here is derived from an EMBL/GenBank/DDBJ whole genome shotgun (WGS) entry which is preliminary data.</text>
</comment>
<protein>
    <recommendedName>
        <fullName evidence="4">ABC transporter permease</fullName>
    </recommendedName>
</protein>
<dbReference type="Proteomes" id="UP001596549">
    <property type="component" value="Unassembled WGS sequence"/>
</dbReference>
<keyword evidence="3" id="KW-1185">Reference proteome</keyword>
<sequence length="418" mass="48176">MIFKMELKKIVTSPIVLALLLIFTAFNLFLIYVDAPNSKDVAKLNEIIDEYGALMDKDARRHLKDSYEKDLKNWNERNGKDFASPSEFFKPENYYSSIESGQIPKKEVEEIGDLNIKKSIVSTAEGIEEKYQNLDLLASAEEQIKLYGLKGEAASTVRRQYEKLVPRLEEIKANQDHVQLFLPGKVFRSHSLVFKTLFGFVIIQAMLLVVLFTAYVTNYEYDQRSYLVAFSTKRGRRLMWNKLLAALSAACIVTMFLVVTTFGSYFLLVDYSRLWHIPISTGFLIEPDGHPFISWWDFSFIEYFLLGILLIFLLQVLFTVITFVLSLWMKNSYVVFIVFAILFGLGVLVPAEMPNDSVLSLYSTFNPSALVLGSKKWWMESGAFTSFKYYGIMTVSTWLALFIFAAWFSMKKFHTRNL</sequence>
<feature type="transmembrane region" description="Helical" evidence="1">
    <location>
        <begin position="12"/>
        <end position="33"/>
    </location>
</feature>
<feature type="transmembrane region" description="Helical" evidence="1">
    <location>
        <begin position="387"/>
        <end position="408"/>
    </location>
</feature>
<feature type="transmembrane region" description="Helical" evidence="1">
    <location>
        <begin position="303"/>
        <end position="325"/>
    </location>
</feature>
<dbReference type="EMBL" id="JBHTCP010000006">
    <property type="protein sequence ID" value="MFC7370750.1"/>
    <property type="molecule type" value="Genomic_DNA"/>
</dbReference>
<feature type="transmembrane region" description="Helical" evidence="1">
    <location>
        <begin position="332"/>
        <end position="351"/>
    </location>
</feature>
<proteinExistence type="predicted"/>
<reference evidence="3" key="1">
    <citation type="journal article" date="2019" name="Int. J. Syst. Evol. Microbiol.">
        <title>The Global Catalogue of Microorganisms (GCM) 10K type strain sequencing project: providing services to taxonomists for standard genome sequencing and annotation.</title>
        <authorList>
            <consortium name="The Broad Institute Genomics Platform"/>
            <consortium name="The Broad Institute Genome Sequencing Center for Infectious Disease"/>
            <person name="Wu L."/>
            <person name="Ma J."/>
        </authorList>
    </citation>
    <scope>NUCLEOTIDE SEQUENCE [LARGE SCALE GENOMIC DNA]</scope>
    <source>
        <strain evidence="3">NBRC 106396</strain>
    </source>
</reference>
<feature type="transmembrane region" description="Helical" evidence="1">
    <location>
        <begin position="197"/>
        <end position="216"/>
    </location>
</feature>
<keyword evidence="1" id="KW-0472">Membrane</keyword>
<dbReference type="RefSeq" id="WP_379746648.1">
    <property type="nucleotide sequence ID" value="NZ_JBHTCP010000006.1"/>
</dbReference>
<evidence type="ECO:0000256" key="1">
    <source>
        <dbReference type="SAM" id="Phobius"/>
    </source>
</evidence>
<keyword evidence="1" id="KW-1133">Transmembrane helix</keyword>